<accession>A0A1L8E5N2</accession>
<dbReference type="GO" id="GO:0005737">
    <property type="term" value="C:cytoplasm"/>
    <property type="evidence" value="ECO:0007669"/>
    <property type="project" value="UniProtKB-SubCell"/>
</dbReference>
<protein>
    <recommendedName>
        <fullName evidence="3">Tubulin-specific chaperone E</fullName>
    </recommendedName>
    <alternativeName>
        <fullName evidence="8">Tubulin-folding cofactor E</fullName>
    </alternativeName>
</protein>
<dbReference type="Gene3D" id="3.10.20.90">
    <property type="entry name" value="Phosphatidylinositol 3-kinase Catalytic Subunit, Chain A, domain 1"/>
    <property type="match status" value="1"/>
</dbReference>
<evidence type="ECO:0000256" key="5">
    <source>
        <dbReference type="ARBA" id="ARBA00022614"/>
    </source>
</evidence>
<keyword evidence="4" id="KW-0963">Cytoplasm</keyword>
<dbReference type="Gene3D" id="3.80.10.10">
    <property type="entry name" value="Ribonuclease Inhibitor"/>
    <property type="match status" value="1"/>
</dbReference>
<dbReference type="InterPro" id="IPR044079">
    <property type="entry name" value="Ubl_TBCE"/>
</dbReference>
<sequence>MVGLVEQQMSTFPINSRIKVNNDYGTVKFYGEINGYSGLWVGVEWDDPRRGKHGGCVNEIQYFETTCPNAGSMIRPGKMAPFDSLAGAIEKRYVLNIGNPLDENLMREAKENVKASIFEFVGAEKIMKKQSHVELLEDISVACSNAQTAGNLMPFCNLVTVNLTATLVWNWKIIADIASQLPRLSYLNLSQNRLVLPSDLDIADLEPSFRHLRDINLSDCGLSSFEDILHTAQLFPWIESLSLQKNNISHLITPDCDVVFKNLQNLDLHMNNLGTFDEVLKLGHIESLRVLLLMKNGLQRIKLPDCEPTEYLEIFVNLQEINIRDNPIENEMETFNELDKLQKLSVLNQTPDKKRGFENMFSGAVGLISNLRTLNKIDVNSGNRRDAEYDIWKLYGWEYLLTSGSPTERKKFMRKIRAYGRIVEKYGSPDESLVRPQIKISSVVAVNLLDPEANRLLSKKLPKKMTIQALQGLVLKLFKSNSGSLPILSYVDAERQDVCVVLDNMSRTLDYYSIQEGDTIIIQW</sequence>
<dbReference type="CDD" id="cd17044">
    <property type="entry name" value="Ubl_TBCE"/>
    <property type="match status" value="1"/>
</dbReference>
<dbReference type="InterPro" id="IPR001611">
    <property type="entry name" value="Leu-rich_rpt"/>
</dbReference>
<dbReference type="InterPro" id="IPR036859">
    <property type="entry name" value="CAP-Gly_dom_sf"/>
</dbReference>
<proteinExistence type="inferred from homology"/>
<reference evidence="10" key="1">
    <citation type="submission" date="2016-12" db="EMBL/GenBank/DDBJ databases">
        <title>An insight into the sialome and mialome of the sand fly, Nyssomyia neivai.</title>
        <authorList>
            <person name="Sebastian V."/>
            <person name="Goulart T.M."/>
            <person name="Oliveira W."/>
            <person name="Calvo E."/>
            <person name="Oliveira L.F."/>
            <person name="Pinto M.C."/>
            <person name="Rosselino A.M."/>
            <person name="Ribeiro J.M."/>
        </authorList>
    </citation>
    <scope>NUCLEOTIDE SEQUENCE</scope>
</reference>
<keyword evidence="7" id="KW-0143">Chaperone</keyword>
<dbReference type="EMBL" id="GFDF01000033">
    <property type="protein sequence ID" value="JAV14051.1"/>
    <property type="molecule type" value="Transcribed_RNA"/>
</dbReference>
<evidence type="ECO:0000256" key="7">
    <source>
        <dbReference type="ARBA" id="ARBA00023186"/>
    </source>
</evidence>
<evidence type="ECO:0000256" key="2">
    <source>
        <dbReference type="ARBA" id="ARBA00006286"/>
    </source>
</evidence>
<dbReference type="SMART" id="SM01052">
    <property type="entry name" value="CAP_GLY"/>
    <property type="match status" value="1"/>
</dbReference>
<keyword evidence="6" id="KW-0677">Repeat</keyword>
<feature type="domain" description="CAP-Gly" evidence="9">
    <location>
        <begin position="31"/>
        <end position="75"/>
    </location>
</feature>
<evidence type="ECO:0000313" key="10">
    <source>
        <dbReference type="EMBL" id="JAV14051.1"/>
    </source>
</evidence>
<comment type="similarity">
    <text evidence="2">Belongs to the TBCE family.</text>
</comment>
<evidence type="ECO:0000256" key="6">
    <source>
        <dbReference type="ARBA" id="ARBA00022737"/>
    </source>
</evidence>
<dbReference type="Pfam" id="PF01302">
    <property type="entry name" value="CAP_GLY"/>
    <property type="match status" value="1"/>
</dbReference>
<evidence type="ECO:0000256" key="1">
    <source>
        <dbReference type="ARBA" id="ARBA00004496"/>
    </source>
</evidence>
<dbReference type="PANTHER" id="PTHR45617">
    <property type="entry name" value="LEUCINE RICH REPEAT FAMILY PROTEIN"/>
    <property type="match status" value="1"/>
</dbReference>
<dbReference type="PANTHER" id="PTHR45617:SF172">
    <property type="entry name" value="LEUCINE-RICH REPEAT-CONTAINING PROTEIN 15-LIKE"/>
    <property type="match status" value="1"/>
</dbReference>
<dbReference type="SUPFAM" id="SSF74924">
    <property type="entry name" value="Cap-Gly domain"/>
    <property type="match status" value="1"/>
</dbReference>
<keyword evidence="5" id="KW-0433">Leucine-rich repeat</keyword>
<dbReference type="Gene3D" id="2.30.30.190">
    <property type="entry name" value="CAP Gly-rich-like domain"/>
    <property type="match status" value="1"/>
</dbReference>
<dbReference type="SUPFAM" id="SSF54236">
    <property type="entry name" value="Ubiquitin-like"/>
    <property type="match status" value="1"/>
</dbReference>
<dbReference type="InterPro" id="IPR029071">
    <property type="entry name" value="Ubiquitin-like_domsf"/>
</dbReference>
<dbReference type="AlphaFoldDB" id="A0A1L8E5N2"/>
<dbReference type="InterPro" id="IPR000938">
    <property type="entry name" value="CAP-Gly_domain"/>
</dbReference>
<evidence type="ECO:0000259" key="9">
    <source>
        <dbReference type="PROSITE" id="PS50245"/>
    </source>
</evidence>
<dbReference type="InterPro" id="IPR032675">
    <property type="entry name" value="LRR_dom_sf"/>
</dbReference>
<dbReference type="PROSITE" id="PS51450">
    <property type="entry name" value="LRR"/>
    <property type="match status" value="1"/>
</dbReference>
<dbReference type="SUPFAM" id="SSF52058">
    <property type="entry name" value="L domain-like"/>
    <property type="match status" value="1"/>
</dbReference>
<name>A0A1L8E5N2_9DIPT</name>
<comment type="subcellular location">
    <subcellularLocation>
        <location evidence="1">Cytoplasm</location>
    </subcellularLocation>
</comment>
<evidence type="ECO:0000256" key="8">
    <source>
        <dbReference type="ARBA" id="ARBA00030180"/>
    </source>
</evidence>
<evidence type="ECO:0000256" key="3">
    <source>
        <dbReference type="ARBA" id="ARBA00015004"/>
    </source>
</evidence>
<dbReference type="PROSITE" id="PS50245">
    <property type="entry name" value="CAP_GLY_2"/>
    <property type="match status" value="1"/>
</dbReference>
<evidence type="ECO:0000256" key="4">
    <source>
        <dbReference type="ARBA" id="ARBA00022490"/>
    </source>
</evidence>
<organism evidence="10">
    <name type="scientific">Nyssomyia neivai</name>
    <dbReference type="NCBI Taxonomy" id="330878"/>
    <lineage>
        <taxon>Eukaryota</taxon>
        <taxon>Metazoa</taxon>
        <taxon>Ecdysozoa</taxon>
        <taxon>Arthropoda</taxon>
        <taxon>Hexapoda</taxon>
        <taxon>Insecta</taxon>
        <taxon>Pterygota</taxon>
        <taxon>Neoptera</taxon>
        <taxon>Endopterygota</taxon>
        <taxon>Diptera</taxon>
        <taxon>Nematocera</taxon>
        <taxon>Psychodoidea</taxon>
        <taxon>Psychodidae</taxon>
        <taxon>Nyssomyia</taxon>
    </lineage>
</organism>